<feature type="compositionally biased region" description="Polar residues" evidence="1">
    <location>
        <begin position="46"/>
        <end position="56"/>
    </location>
</feature>
<comment type="caution">
    <text evidence="2">The sequence shown here is derived from an EMBL/GenBank/DDBJ whole genome shotgun (WGS) entry which is preliminary data.</text>
</comment>
<dbReference type="AlphaFoldDB" id="A0A366LD52"/>
<accession>A0A366LD52</accession>
<evidence type="ECO:0000313" key="2">
    <source>
        <dbReference type="EMBL" id="RBQ11776.1"/>
    </source>
</evidence>
<evidence type="ECO:0000256" key="1">
    <source>
        <dbReference type="SAM" id="MobiDB-lite"/>
    </source>
</evidence>
<sequence length="88" mass="9520">MADKESKKDQQNEVLTDRERLAQTALGNPQGDKPSIDNNDELLSIPKTSGTGSNLPSAAPHSLIVHEDENGKKRYHEGPTGSPIEGEE</sequence>
<name>A0A366LD52_9SPHI</name>
<protein>
    <submittedName>
        <fullName evidence="2">Uncharacterized protein</fullName>
    </submittedName>
</protein>
<reference evidence="2 3" key="1">
    <citation type="submission" date="2018-07" db="EMBL/GenBank/DDBJ databases">
        <title>A draft genome of a endophytic bacteria, a new species of Pedobacter.</title>
        <authorList>
            <person name="Zhang Z.D."/>
            <person name="Chen Z.J."/>
        </authorList>
    </citation>
    <scope>NUCLEOTIDE SEQUENCE [LARGE SCALE GENOMIC DNA]</scope>
    <source>
        <strain evidence="2 3">RS10</strain>
    </source>
</reference>
<dbReference type="RefSeq" id="WP_113946856.1">
    <property type="nucleotide sequence ID" value="NZ_QNQU01000001.1"/>
</dbReference>
<dbReference type="OrthoDB" id="771318at2"/>
<organism evidence="2 3">
    <name type="scientific">Pedobacter miscanthi</name>
    <dbReference type="NCBI Taxonomy" id="2259170"/>
    <lineage>
        <taxon>Bacteria</taxon>
        <taxon>Pseudomonadati</taxon>
        <taxon>Bacteroidota</taxon>
        <taxon>Sphingobacteriia</taxon>
        <taxon>Sphingobacteriales</taxon>
        <taxon>Sphingobacteriaceae</taxon>
        <taxon>Pedobacter</taxon>
    </lineage>
</organism>
<gene>
    <name evidence="2" type="ORF">DRW42_00425</name>
</gene>
<feature type="compositionally biased region" description="Basic and acidic residues" evidence="1">
    <location>
        <begin position="1"/>
        <end position="21"/>
    </location>
</feature>
<keyword evidence="3" id="KW-1185">Reference proteome</keyword>
<dbReference type="Proteomes" id="UP000252081">
    <property type="component" value="Unassembled WGS sequence"/>
</dbReference>
<proteinExistence type="predicted"/>
<evidence type="ECO:0000313" key="3">
    <source>
        <dbReference type="Proteomes" id="UP000252081"/>
    </source>
</evidence>
<feature type="region of interest" description="Disordered" evidence="1">
    <location>
        <begin position="1"/>
        <end position="88"/>
    </location>
</feature>
<dbReference type="EMBL" id="QNQU01000001">
    <property type="protein sequence ID" value="RBQ11776.1"/>
    <property type="molecule type" value="Genomic_DNA"/>
</dbReference>